<sequence>MSFNPRRQSSISYYPSDHTPHWDLRSPTTASSSFLKRSTSLGHQANVAGAKGDRRSAGSVDAIQQHSTERGPLTLTEKHADLLRFIAQKESKCLDLRSQLAVHEAELAQLKRKWERIVSRGMDRAYSAAPAPAARNSSILTNTTASSVRLSQSSASSLAFDDPPHEQDERRERAGDEDADGCKVDSAVELSPASALKAARLHRRKSRDHPPVPALSLNTSSARRPSLPTVERSAKRSSLRNSTGLPPRGEEVGGDPERRDVYKEPETRLAPALRRLPVDILRALLPPAAFVLRLCLFKPLRSHRITLSTSPFTPSSAQVSLLEDDDDGAALGSVMVPDAKAPVASPRETDDLLINPAVIDRAELRSEMYDPTLISELKALLFCVLELGNFLASTFNKEAQLT</sequence>
<feature type="compositionally biased region" description="Basic and acidic residues" evidence="2">
    <location>
        <begin position="248"/>
        <end position="264"/>
    </location>
</feature>
<evidence type="ECO:0000256" key="1">
    <source>
        <dbReference type="SAM" id="Coils"/>
    </source>
</evidence>
<proteinExistence type="predicted"/>
<reference evidence="3 4" key="1">
    <citation type="submission" date="2016-03" db="EMBL/GenBank/DDBJ databases">
        <title>Whole genome sequencing of Grifola frondosa 9006-11.</title>
        <authorList>
            <person name="Min B."/>
            <person name="Park H."/>
            <person name="Kim J.-G."/>
            <person name="Cho H."/>
            <person name="Oh Y.-L."/>
            <person name="Kong W.-S."/>
            <person name="Choi I.-G."/>
        </authorList>
    </citation>
    <scope>NUCLEOTIDE SEQUENCE [LARGE SCALE GENOMIC DNA]</scope>
    <source>
        <strain evidence="3 4">9006-11</strain>
    </source>
</reference>
<dbReference type="AlphaFoldDB" id="A0A1C7MS02"/>
<feature type="compositionally biased region" description="Basic and acidic residues" evidence="2">
    <location>
        <begin position="162"/>
        <end position="183"/>
    </location>
</feature>
<feature type="region of interest" description="Disordered" evidence="2">
    <location>
        <begin position="1"/>
        <end position="37"/>
    </location>
</feature>
<keyword evidence="4" id="KW-1185">Reference proteome</keyword>
<comment type="caution">
    <text evidence="3">The sequence shown here is derived from an EMBL/GenBank/DDBJ whole genome shotgun (WGS) entry which is preliminary data.</text>
</comment>
<accession>A0A1C7MS02</accession>
<evidence type="ECO:0000313" key="3">
    <source>
        <dbReference type="EMBL" id="OBZ77724.1"/>
    </source>
</evidence>
<dbReference type="Proteomes" id="UP000092993">
    <property type="component" value="Unassembled WGS sequence"/>
</dbReference>
<protein>
    <submittedName>
        <fullName evidence="3">Uncharacterized protein</fullName>
    </submittedName>
</protein>
<dbReference type="OrthoDB" id="3204900at2759"/>
<dbReference type="STRING" id="5627.A0A1C7MS02"/>
<feature type="coiled-coil region" evidence="1">
    <location>
        <begin position="86"/>
        <end position="113"/>
    </location>
</feature>
<evidence type="ECO:0000256" key="2">
    <source>
        <dbReference type="SAM" id="MobiDB-lite"/>
    </source>
</evidence>
<name>A0A1C7MS02_GRIFR</name>
<feature type="compositionally biased region" description="Polar residues" evidence="2">
    <location>
        <begin position="1"/>
        <end position="13"/>
    </location>
</feature>
<dbReference type="EMBL" id="LUGG01000002">
    <property type="protein sequence ID" value="OBZ77724.1"/>
    <property type="molecule type" value="Genomic_DNA"/>
</dbReference>
<keyword evidence="1" id="KW-0175">Coiled coil</keyword>
<feature type="compositionally biased region" description="Low complexity" evidence="2">
    <location>
        <begin position="150"/>
        <end position="159"/>
    </location>
</feature>
<feature type="region of interest" description="Disordered" evidence="2">
    <location>
        <begin position="150"/>
        <end position="264"/>
    </location>
</feature>
<organism evidence="3 4">
    <name type="scientific">Grifola frondosa</name>
    <name type="common">Maitake</name>
    <name type="synonym">Polyporus frondosus</name>
    <dbReference type="NCBI Taxonomy" id="5627"/>
    <lineage>
        <taxon>Eukaryota</taxon>
        <taxon>Fungi</taxon>
        <taxon>Dikarya</taxon>
        <taxon>Basidiomycota</taxon>
        <taxon>Agaricomycotina</taxon>
        <taxon>Agaricomycetes</taxon>
        <taxon>Polyporales</taxon>
        <taxon>Grifolaceae</taxon>
        <taxon>Grifola</taxon>
    </lineage>
</organism>
<feature type="compositionally biased region" description="Polar residues" evidence="2">
    <location>
        <begin position="26"/>
        <end position="37"/>
    </location>
</feature>
<gene>
    <name evidence="3" type="ORF">A0H81_02425</name>
</gene>
<evidence type="ECO:0000313" key="4">
    <source>
        <dbReference type="Proteomes" id="UP000092993"/>
    </source>
</evidence>